<dbReference type="KEGG" id="tta:Theth_1509"/>
<dbReference type="AlphaFoldDB" id="F7YTY0"/>
<dbReference type="SUPFAM" id="SSF51735">
    <property type="entry name" value="NAD(P)-binding Rossmann-fold domains"/>
    <property type="match status" value="1"/>
</dbReference>
<feature type="domain" description="Opine dehydrogenase" evidence="3">
    <location>
        <begin position="182"/>
        <end position="327"/>
    </location>
</feature>
<dbReference type="Gene3D" id="3.40.50.720">
    <property type="entry name" value="NAD(P)-binding Rossmann-like Domain"/>
    <property type="match status" value="1"/>
</dbReference>
<evidence type="ECO:0000259" key="3">
    <source>
        <dbReference type="Pfam" id="PF02317"/>
    </source>
</evidence>
<sequence length="360" mass="40035">MKICVIGAGNGGQALAAFLALRGHDVALYNRSEWRIAPIIKTRKIKVEGEINATAQISFATTDIAEAMKDRELIMVVLPANAHREIATKMAPHLKDGQVVVLNPGRTAGALEFYNVLKELNVKKDITIAEAQTFIFASRMSNPGVVRIFRIKNAVPVAALPSTKNPQLERTLIKVMPEFEIVESTLYTSFNNIGAVFHPATIILNAGWVETTFGKFEFYFEGISKSVAKVLEAIDFERCEIARKFGIEPMTAVQWLAYAYDVRGSDLYEAIHKNEGYRGIQAPTSLDNRYITEDVPTSLVPLSAFGKLVNVPTPTIDSIIQIASVIMGVDYFKEGRNFERLHLEGKTVEQVKRIMERGEE</sequence>
<dbReference type="GO" id="GO:0016616">
    <property type="term" value="F:oxidoreductase activity, acting on the CH-OH group of donors, NAD or NADP as acceptor"/>
    <property type="evidence" value="ECO:0007669"/>
    <property type="project" value="InterPro"/>
</dbReference>
<reference evidence="4 5" key="1">
    <citation type="submission" date="2010-11" db="EMBL/GenBank/DDBJ databases">
        <title>The complete genome of Thermotoga thermarum DSM 5069.</title>
        <authorList>
            <consortium name="US DOE Joint Genome Institute (JGI-PGF)"/>
            <person name="Lucas S."/>
            <person name="Copeland A."/>
            <person name="Lapidus A."/>
            <person name="Bruce D."/>
            <person name="Goodwin L."/>
            <person name="Pitluck S."/>
            <person name="Kyrpides N."/>
            <person name="Mavromatis K."/>
            <person name="Ivanova N."/>
            <person name="Zeytun A."/>
            <person name="Brettin T."/>
            <person name="Detter J.C."/>
            <person name="Tapia R."/>
            <person name="Han C."/>
            <person name="Land M."/>
            <person name="Hauser L."/>
            <person name="Markowitz V."/>
            <person name="Cheng J.-F."/>
            <person name="Hugenholtz P."/>
            <person name="Woyke T."/>
            <person name="Wu D."/>
            <person name="Spring S."/>
            <person name="Schroeder M."/>
            <person name="Brambilla E."/>
            <person name="Klenk H.-P."/>
            <person name="Eisen J.A."/>
        </authorList>
    </citation>
    <scope>NUCLEOTIDE SEQUENCE [LARGE SCALE GENOMIC DNA]</scope>
    <source>
        <strain evidence="4 5">DSM 5069</strain>
    </source>
</reference>
<dbReference type="InterPro" id="IPR008927">
    <property type="entry name" value="6-PGluconate_DH-like_C_sf"/>
</dbReference>
<accession>F7YTY0</accession>
<dbReference type="RefSeq" id="WP_013932774.1">
    <property type="nucleotide sequence ID" value="NC_015707.1"/>
</dbReference>
<dbReference type="PATRIC" id="fig|688269.3.peg.1557"/>
<dbReference type="GO" id="GO:0051287">
    <property type="term" value="F:NAD binding"/>
    <property type="evidence" value="ECO:0007669"/>
    <property type="project" value="InterPro"/>
</dbReference>
<dbReference type="InterPro" id="IPR051729">
    <property type="entry name" value="Opine/Lysopine_DH"/>
</dbReference>
<dbReference type="OrthoDB" id="1073746at2"/>
<keyword evidence="1" id="KW-0560">Oxidoreductase</keyword>
<evidence type="ECO:0000256" key="1">
    <source>
        <dbReference type="ARBA" id="ARBA00023002"/>
    </source>
</evidence>
<evidence type="ECO:0000313" key="5">
    <source>
        <dbReference type="Proteomes" id="UP000006804"/>
    </source>
</evidence>
<dbReference type="Gene3D" id="1.10.1040.10">
    <property type="entry name" value="N-(1-d-carboxylethyl)-l-norvaline Dehydrogenase, domain 2"/>
    <property type="match status" value="1"/>
</dbReference>
<organism evidence="4 5">
    <name type="scientific">Pseudothermotoga thermarum DSM 5069</name>
    <dbReference type="NCBI Taxonomy" id="688269"/>
    <lineage>
        <taxon>Bacteria</taxon>
        <taxon>Thermotogati</taxon>
        <taxon>Thermotogota</taxon>
        <taxon>Thermotogae</taxon>
        <taxon>Thermotogales</taxon>
        <taxon>Thermotogaceae</taxon>
        <taxon>Pseudothermotoga</taxon>
    </lineage>
</organism>
<name>F7YTY0_9THEM</name>
<gene>
    <name evidence="4" type="ORF">Theth_1509</name>
</gene>
<dbReference type="Pfam" id="PF01210">
    <property type="entry name" value="NAD_Gly3P_dh_N"/>
    <property type="match status" value="1"/>
</dbReference>
<dbReference type="Proteomes" id="UP000006804">
    <property type="component" value="Chromosome"/>
</dbReference>
<keyword evidence="5" id="KW-1185">Reference proteome</keyword>
<dbReference type="InterPro" id="IPR011128">
    <property type="entry name" value="G3P_DH_NAD-dep_N"/>
</dbReference>
<evidence type="ECO:0000313" key="4">
    <source>
        <dbReference type="EMBL" id="AEH51562.1"/>
    </source>
</evidence>
<dbReference type="InterPro" id="IPR036291">
    <property type="entry name" value="NAD(P)-bd_dom_sf"/>
</dbReference>
<dbReference type="PANTHER" id="PTHR38015">
    <property type="entry name" value="BLR6086 PROTEIN"/>
    <property type="match status" value="1"/>
</dbReference>
<feature type="domain" description="Glycerol-3-phosphate dehydrogenase NAD-dependent N-terminal" evidence="2">
    <location>
        <begin position="2"/>
        <end position="101"/>
    </location>
</feature>
<dbReference type="HOGENOM" id="CLU_056511_2_0_0"/>
<dbReference type="GO" id="GO:0046168">
    <property type="term" value="P:glycerol-3-phosphate catabolic process"/>
    <property type="evidence" value="ECO:0007669"/>
    <property type="project" value="InterPro"/>
</dbReference>
<dbReference type="SUPFAM" id="SSF48179">
    <property type="entry name" value="6-phosphogluconate dehydrogenase C-terminal domain-like"/>
    <property type="match status" value="1"/>
</dbReference>
<dbReference type="InterPro" id="IPR003421">
    <property type="entry name" value="Opine_DH"/>
</dbReference>
<dbReference type="InterPro" id="IPR013328">
    <property type="entry name" value="6PGD_dom2"/>
</dbReference>
<dbReference type="Pfam" id="PF02317">
    <property type="entry name" value="Octopine_DH"/>
    <property type="match status" value="1"/>
</dbReference>
<proteinExistence type="predicted"/>
<protein>
    <submittedName>
        <fullName evidence="4">NAD/NADP octopine/nopaline dehydrogenase</fullName>
    </submittedName>
</protein>
<dbReference type="eggNOG" id="COG0240">
    <property type="taxonomic scope" value="Bacteria"/>
</dbReference>
<dbReference type="STRING" id="688269.Theth_1509"/>
<dbReference type="EMBL" id="CP002351">
    <property type="protein sequence ID" value="AEH51562.1"/>
    <property type="molecule type" value="Genomic_DNA"/>
</dbReference>
<dbReference type="PANTHER" id="PTHR38015:SF1">
    <property type="entry name" value="OPINE DEHYDROGENASE DOMAIN-CONTAINING PROTEIN"/>
    <property type="match status" value="1"/>
</dbReference>
<evidence type="ECO:0000259" key="2">
    <source>
        <dbReference type="Pfam" id="PF01210"/>
    </source>
</evidence>